<dbReference type="GeneID" id="23866977"/>
<reference evidence="3" key="1">
    <citation type="journal article" date="2010" name="PLoS Negl. Trop. Dis.">
        <title>The genome sequence of Trypanosoma brucei gambiense, causative agent of chronic human african trypanosomiasis.</title>
        <authorList>
            <person name="Jackson A.P."/>
            <person name="Sanders M."/>
            <person name="Berry A."/>
            <person name="McQuillan J."/>
            <person name="Aslett M.A."/>
            <person name="Quail M.A."/>
            <person name="Chukualim B."/>
            <person name="Capewell P."/>
            <person name="MacLeod A."/>
            <person name="Melville S.E."/>
            <person name="Gibson W."/>
            <person name="Barry J.D."/>
            <person name="Berriman M."/>
            <person name="Hertz-Fowler C."/>
        </authorList>
    </citation>
    <scope>NUCLEOTIDE SEQUENCE [LARGE SCALE GENOMIC DNA]</scope>
    <source>
        <strain evidence="3">MHOM/CI/86/DAL972</strain>
    </source>
</reference>
<dbReference type="AlphaFoldDB" id="D0AAE2"/>
<sequence>MCKRSDLLRKAKEVKIEEISQQKKQKKLLLRHLLSFLYFILFWVILLFSSGNTHAFCLCWYVHRHFSALYFSVKKNDNNSIVSVQSGCPFFLLLLNPIRLFPPSPHFLAKSRGKSLCGIR</sequence>
<dbReference type="Proteomes" id="UP000002316">
    <property type="component" value="Chromosome 11"/>
</dbReference>
<keyword evidence="1" id="KW-0472">Membrane</keyword>
<organism evidence="2 3">
    <name type="scientific">Trypanosoma brucei gambiense (strain MHOM/CI/86/DAL972)</name>
    <dbReference type="NCBI Taxonomy" id="679716"/>
    <lineage>
        <taxon>Eukaryota</taxon>
        <taxon>Discoba</taxon>
        <taxon>Euglenozoa</taxon>
        <taxon>Kinetoplastea</taxon>
        <taxon>Metakinetoplastina</taxon>
        <taxon>Trypanosomatida</taxon>
        <taxon>Trypanosomatidae</taxon>
        <taxon>Trypanosoma</taxon>
    </lineage>
</organism>
<dbReference type="RefSeq" id="XP_011780907.1">
    <property type="nucleotide sequence ID" value="XM_011782605.1"/>
</dbReference>
<protein>
    <submittedName>
        <fullName evidence="2">Uncharacterized protein</fullName>
    </submittedName>
</protein>
<proteinExistence type="predicted"/>
<keyword evidence="1" id="KW-1133">Transmembrane helix</keyword>
<feature type="transmembrane region" description="Helical" evidence="1">
    <location>
        <begin position="28"/>
        <end position="48"/>
    </location>
</feature>
<evidence type="ECO:0000256" key="1">
    <source>
        <dbReference type="SAM" id="Phobius"/>
    </source>
</evidence>
<dbReference type="EMBL" id="FN554974">
    <property type="protein sequence ID" value="CBH18643.1"/>
    <property type="molecule type" value="Genomic_DNA"/>
</dbReference>
<dbReference type="KEGG" id="tbg:TbgDal_XI17630"/>
<gene>
    <name evidence="2" type="ORF">TbgDal_XI17630</name>
</gene>
<evidence type="ECO:0000313" key="2">
    <source>
        <dbReference type="EMBL" id="CBH18643.1"/>
    </source>
</evidence>
<keyword evidence="1" id="KW-0812">Transmembrane</keyword>
<accession>D0AAE2</accession>
<evidence type="ECO:0000313" key="3">
    <source>
        <dbReference type="Proteomes" id="UP000002316"/>
    </source>
</evidence>
<name>D0AAE2_TRYB9</name>